<comment type="similarity">
    <text evidence="2">Belongs to the metallo-beta-lactamase superfamily.</text>
</comment>
<evidence type="ECO:0000259" key="7">
    <source>
        <dbReference type="SMART" id="SM00849"/>
    </source>
</evidence>
<evidence type="ECO:0000256" key="6">
    <source>
        <dbReference type="SAM" id="MobiDB-lite"/>
    </source>
</evidence>
<dbReference type="PANTHER" id="PTHR42978:SF7">
    <property type="entry name" value="METALLO-HYDROLASE RV2300C-RELATED"/>
    <property type="match status" value="1"/>
</dbReference>
<organism evidence="8 9">
    <name type="scientific">Altericroceibacterium indicum</name>
    <dbReference type="NCBI Taxonomy" id="374177"/>
    <lineage>
        <taxon>Bacteria</taxon>
        <taxon>Pseudomonadati</taxon>
        <taxon>Pseudomonadota</taxon>
        <taxon>Alphaproteobacteria</taxon>
        <taxon>Sphingomonadales</taxon>
        <taxon>Erythrobacteraceae</taxon>
        <taxon>Altericroceibacterium</taxon>
    </lineage>
</organism>
<keyword evidence="4 8" id="KW-0378">Hydrolase</keyword>
<dbReference type="SUPFAM" id="SSF56281">
    <property type="entry name" value="Metallo-hydrolase/oxidoreductase"/>
    <property type="match status" value="1"/>
</dbReference>
<dbReference type="SMART" id="SM00849">
    <property type="entry name" value="Lactamase_B"/>
    <property type="match status" value="1"/>
</dbReference>
<accession>A0A845A6M1</accession>
<dbReference type="CDD" id="cd07729">
    <property type="entry name" value="AHL_lactonase_MBL-fold"/>
    <property type="match status" value="1"/>
</dbReference>
<protein>
    <submittedName>
        <fullName evidence="8">MBL fold metallo-hydrolase</fullName>
    </submittedName>
</protein>
<comment type="caution">
    <text evidence="8">The sequence shown here is derived from an EMBL/GenBank/DDBJ whole genome shotgun (WGS) entry which is preliminary data.</text>
</comment>
<feature type="region of interest" description="Disordered" evidence="6">
    <location>
        <begin position="260"/>
        <end position="283"/>
    </location>
</feature>
<reference evidence="8 9" key="1">
    <citation type="submission" date="2019-12" db="EMBL/GenBank/DDBJ databases">
        <title>Genomic-based taxomic classification of the family Erythrobacteraceae.</title>
        <authorList>
            <person name="Xu L."/>
        </authorList>
    </citation>
    <scope>NUCLEOTIDE SEQUENCE [LARGE SCALE GENOMIC DNA]</scope>
    <source>
        <strain evidence="8 9">DSM 18604</strain>
    </source>
</reference>
<evidence type="ECO:0000256" key="3">
    <source>
        <dbReference type="ARBA" id="ARBA00022723"/>
    </source>
</evidence>
<dbReference type="PANTHER" id="PTHR42978">
    <property type="entry name" value="QUORUM-QUENCHING LACTONASE YTNP-RELATED-RELATED"/>
    <property type="match status" value="1"/>
</dbReference>
<dbReference type="EMBL" id="WTYQ01000001">
    <property type="protein sequence ID" value="MXP24681.1"/>
    <property type="molecule type" value="Genomic_DNA"/>
</dbReference>
<keyword evidence="3" id="KW-0479">Metal-binding</keyword>
<dbReference type="OrthoDB" id="9773738at2"/>
<gene>
    <name evidence="8" type="ORF">GRI39_01300</name>
</gene>
<name>A0A845A6M1_9SPHN</name>
<keyword evidence="5" id="KW-0862">Zinc</keyword>
<dbReference type="Proteomes" id="UP000460561">
    <property type="component" value="Unassembled WGS sequence"/>
</dbReference>
<dbReference type="Gene3D" id="3.60.15.10">
    <property type="entry name" value="Ribonuclease Z/Hydroxyacylglutathione hydrolase-like"/>
    <property type="match status" value="1"/>
</dbReference>
<dbReference type="RefSeq" id="WP_160737891.1">
    <property type="nucleotide sequence ID" value="NZ_WTYQ01000001.1"/>
</dbReference>
<dbReference type="Pfam" id="PF00753">
    <property type="entry name" value="Lactamase_B"/>
    <property type="match status" value="1"/>
</dbReference>
<evidence type="ECO:0000313" key="8">
    <source>
        <dbReference type="EMBL" id="MXP24681.1"/>
    </source>
</evidence>
<dbReference type="InterPro" id="IPR036866">
    <property type="entry name" value="RibonucZ/Hydroxyglut_hydro"/>
</dbReference>
<evidence type="ECO:0000313" key="9">
    <source>
        <dbReference type="Proteomes" id="UP000460561"/>
    </source>
</evidence>
<dbReference type="GO" id="GO:0016787">
    <property type="term" value="F:hydrolase activity"/>
    <property type="evidence" value="ECO:0007669"/>
    <property type="project" value="UniProtKB-KW"/>
</dbReference>
<dbReference type="InterPro" id="IPR001279">
    <property type="entry name" value="Metallo-B-lactamas"/>
</dbReference>
<sequence length="283" mass="31806">MSNWTVTSLRIGEIYIPHDGAIQRDPIHCWLARNGEHNVLVDTGMTDIAMVTRRLKVEGWGGGHEYMTKALAAEGLEPSDIDHIVLTHGHFDHADNLDLFPDACVVIQRDELAHAADPVPSQRIFYWNTTVENLVARRRPKQIRTLDGDVVLFPGFRILKVPSHTPGMQVPILTTAKGDVAIASDLGDHYRYWFPADPRATTRPQRSLADAYLTGNIRSESERDWQAAMRRVQAASDIVIPAHDFRIPVRMPEDWWDIPESNEGDLASVPPDRETDNLAKGRG</sequence>
<evidence type="ECO:0000256" key="1">
    <source>
        <dbReference type="ARBA" id="ARBA00001947"/>
    </source>
</evidence>
<evidence type="ECO:0000256" key="5">
    <source>
        <dbReference type="ARBA" id="ARBA00022833"/>
    </source>
</evidence>
<dbReference type="GO" id="GO:0046872">
    <property type="term" value="F:metal ion binding"/>
    <property type="evidence" value="ECO:0007669"/>
    <property type="project" value="UniProtKB-KW"/>
</dbReference>
<evidence type="ECO:0000256" key="4">
    <source>
        <dbReference type="ARBA" id="ARBA00022801"/>
    </source>
</evidence>
<comment type="cofactor">
    <cofactor evidence="1">
        <name>Zn(2+)</name>
        <dbReference type="ChEBI" id="CHEBI:29105"/>
    </cofactor>
</comment>
<proteinExistence type="inferred from homology"/>
<keyword evidence="9" id="KW-1185">Reference proteome</keyword>
<dbReference type="InterPro" id="IPR051013">
    <property type="entry name" value="MBL_superfamily_lactonases"/>
</dbReference>
<feature type="domain" description="Metallo-beta-lactamase" evidence="7">
    <location>
        <begin position="26"/>
        <end position="243"/>
    </location>
</feature>
<feature type="compositionally biased region" description="Basic and acidic residues" evidence="6">
    <location>
        <begin position="271"/>
        <end position="283"/>
    </location>
</feature>
<evidence type="ECO:0000256" key="2">
    <source>
        <dbReference type="ARBA" id="ARBA00007749"/>
    </source>
</evidence>
<dbReference type="AlphaFoldDB" id="A0A845A6M1"/>